<keyword evidence="3" id="KW-1003">Cell membrane</keyword>
<name>A0A1G4G7P6_9BACT</name>
<keyword evidence="6 7" id="KW-0472">Membrane</keyword>
<evidence type="ECO:0000256" key="6">
    <source>
        <dbReference type="ARBA" id="ARBA00023136"/>
    </source>
</evidence>
<dbReference type="PANTHER" id="PTHR43663">
    <property type="entry name" value="CHROMATE TRANSPORT PROTEIN-RELATED"/>
    <property type="match status" value="1"/>
</dbReference>
<gene>
    <name evidence="8" type="ORF">ING2E5A_1749</name>
</gene>
<evidence type="ECO:0000256" key="7">
    <source>
        <dbReference type="SAM" id="Phobius"/>
    </source>
</evidence>
<evidence type="ECO:0008006" key="10">
    <source>
        <dbReference type="Google" id="ProtNLM"/>
    </source>
</evidence>
<feature type="transmembrane region" description="Helical" evidence="7">
    <location>
        <begin position="86"/>
        <end position="112"/>
    </location>
</feature>
<feature type="transmembrane region" description="Helical" evidence="7">
    <location>
        <begin position="124"/>
        <end position="143"/>
    </location>
</feature>
<dbReference type="EMBL" id="LT608328">
    <property type="protein sequence ID" value="SCM58299.1"/>
    <property type="molecule type" value="Genomic_DNA"/>
</dbReference>
<dbReference type="Proteomes" id="UP000178485">
    <property type="component" value="Chromosome i"/>
</dbReference>
<evidence type="ECO:0000256" key="2">
    <source>
        <dbReference type="ARBA" id="ARBA00005262"/>
    </source>
</evidence>
<keyword evidence="9" id="KW-1185">Reference proteome</keyword>
<sequence length="185" mass="20156">MELFDLYLALFLAFLKIGLFGFGGGYAMLPLIQHEVVETHNWITVADFTDIVAISQTTPGPIAFNSATYIGYTAVTEMGFSSFQGIFGSAVCTLAVSIPSLIIMTVVCAFFARLNNNPWMRASLSILKPAVIGLIAAAALMLVNRYNFVDYKSWIIFGAVFLASYKKVDPILLILFSGVAGLILY</sequence>
<evidence type="ECO:0000256" key="4">
    <source>
        <dbReference type="ARBA" id="ARBA00022692"/>
    </source>
</evidence>
<dbReference type="InterPro" id="IPR003370">
    <property type="entry name" value="Chromate_transpt"/>
</dbReference>
<dbReference type="Pfam" id="PF02417">
    <property type="entry name" value="Chromate_transp"/>
    <property type="match status" value="1"/>
</dbReference>
<reference evidence="8 9" key="1">
    <citation type="submission" date="2016-08" db="EMBL/GenBank/DDBJ databases">
        <authorList>
            <person name="Seilhamer J.J."/>
        </authorList>
    </citation>
    <scope>NUCLEOTIDE SEQUENCE [LARGE SCALE GENOMIC DNA]</scope>
    <source>
        <strain evidence="8">ING2-E5A</strain>
    </source>
</reference>
<evidence type="ECO:0000256" key="3">
    <source>
        <dbReference type="ARBA" id="ARBA00022475"/>
    </source>
</evidence>
<comment type="similarity">
    <text evidence="2">Belongs to the chromate ion transporter (CHR) (TC 2.A.51) family.</text>
</comment>
<feature type="transmembrane region" description="Helical" evidence="7">
    <location>
        <begin position="155"/>
        <end position="184"/>
    </location>
</feature>
<evidence type="ECO:0000313" key="9">
    <source>
        <dbReference type="Proteomes" id="UP000178485"/>
    </source>
</evidence>
<accession>A0A1G4G7P6</accession>
<dbReference type="RefSeq" id="WP_071137016.1">
    <property type="nucleotide sequence ID" value="NZ_DUQN01000100.1"/>
</dbReference>
<dbReference type="GO" id="GO:0005886">
    <property type="term" value="C:plasma membrane"/>
    <property type="evidence" value="ECO:0007669"/>
    <property type="project" value="UniProtKB-SubCell"/>
</dbReference>
<evidence type="ECO:0000256" key="1">
    <source>
        <dbReference type="ARBA" id="ARBA00004651"/>
    </source>
</evidence>
<dbReference type="PANTHER" id="PTHR43663:SF1">
    <property type="entry name" value="CHROMATE TRANSPORTER"/>
    <property type="match status" value="1"/>
</dbReference>
<comment type="subcellular location">
    <subcellularLocation>
        <location evidence="1">Cell membrane</location>
        <topology evidence="1">Multi-pass membrane protein</topology>
    </subcellularLocation>
</comment>
<keyword evidence="5 7" id="KW-1133">Transmembrane helix</keyword>
<keyword evidence="4 7" id="KW-0812">Transmembrane</keyword>
<evidence type="ECO:0000256" key="5">
    <source>
        <dbReference type="ARBA" id="ARBA00022989"/>
    </source>
</evidence>
<organism evidence="8 9">
    <name type="scientific">Petrimonas mucosa</name>
    <dbReference type="NCBI Taxonomy" id="1642646"/>
    <lineage>
        <taxon>Bacteria</taxon>
        <taxon>Pseudomonadati</taxon>
        <taxon>Bacteroidota</taxon>
        <taxon>Bacteroidia</taxon>
        <taxon>Bacteroidales</taxon>
        <taxon>Dysgonomonadaceae</taxon>
        <taxon>Petrimonas</taxon>
    </lineage>
</organism>
<protein>
    <recommendedName>
        <fullName evidence="10">Chromate transporter</fullName>
    </recommendedName>
</protein>
<evidence type="ECO:0000313" key="8">
    <source>
        <dbReference type="EMBL" id="SCM58299.1"/>
    </source>
</evidence>
<feature type="transmembrane region" description="Helical" evidence="7">
    <location>
        <begin position="7"/>
        <end position="29"/>
    </location>
</feature>
<dbReference type="GO" id="GO:0015109">
    <property type="term" value="F:chromate transmembrane transporter activity"/>
    <property type="evidence" value="ECO:0007669"/>
    <property type="project" value="InterPro"/>
</dbReference>
<dbReference type="KEGG" id="pmuc:ING2E5A_1749"/>
<proteinExistence type="inferred from homology"/>
<dbReference type="AlphaFoldDB" id="A0A1G4G7P6"/>
<dbReference type="InterPro" id="IPR052518">
    <property type="entry name" value="CHR_Transporter"/>
</dbReference>